<accession>A0A6J4SYY1</accession>
<proteinExistence type="predicted"/>
<feature type="non-terminal residue" evidence="2">
    <location>
        <position position="114"/>
    </location>
</feature>
<feature type="non-terminal residue" evidence="2">
    <location>
        <position position="1"/>
    </location>
</feature>
<feature type="region of interest" description="Disordered" evidence="1">
    <location>
        <begin position="93"/>
        <end position="114"/>
    </location>
</feature>
<evidence type="ECO:0000256" key="1">
    <source>
        <dbReference type="SAM" id="MobiDB-lite"/>
    </source>
</evidence>
<reference evidence="2" key="1">
    <citation type="submission" date="2020-02" db="EMBL/GenBank/DDBJ databases">
        <authorList>
            <person name="Meier V. D."/>
        </authorList>
    </citation>
    <scope>NUCLEOTIDE SEQUENCE</scope>
    <source>
        <strain evidence="2">AVDCRST_MAG05</strain>
    </source>
</reference>
<name>A0A6J4SYY1_9ACTN</name>
<dbReference type="EMBL" id="CADCVM010000323">
    <property type="protein sequence ID" value="CAA9509183.1"/>
    <property type="molecule type" value="Genomic_DNA"/>
</dbReference>
<dbReference type="AlphaFoldDB" id="A0A6J4SYY1"/>
<feature type="compositionally biased region" description="Low complexity" evidence="1">
    <location>
        <begin position="102"/>
        <end position="114"/>
    </location>
</feature>
<sequence length="114" mass="12199">ASRLRPGGRWSLEDTLPGLGLHGHKRGAKRLRDLRSPRRKDSRVAGVAGPAGCVRAGSRPRGNQGRGPGDLQGGQAVSRGELLRRVLAFSGDLDQRRRGGRARSAGVYRGPRAM</sequence>
<evidence type="ECO:0000313" key="2">
    <source>
        <dbReference type="EMBL" id="CAA9509183.1"/>
    </source>
</evidence>
<gene>
    <name evidence="2" type="ORF">AVDCRST_MAG05-2914</name>
</gene>
<organism evidence="2">
    <name type="scientific">uncultured Rubrobacteraceae bacterium</name>
    <dbReference type="NCBI Taxonomy" id="349277"/>
    <lineage>
        <taxon>Bacteria</taxon>
        <taxon>Bacillati</taxon>
        <taxon>Actinomycetota</taxon>
        <taxon>Rubrobacteria</taxon>
        <taxon>Rubrobacterales</taxon>
        <taxon>Rubrobacteraceae</taxon>
        <taxon>environmental samples</taxon>
    </lineage>
</organism>
<feature type="region of interest" description="Disordered" evidence="1">
    <location>
        <begin position="1"/>
        <end position="78"/>
    </location>
</feature>
<protein>
    <submittedName>
        <fullName evidence="2">Uncharacterized protein</fullName>
    </submittedName>
</protein>